<dbReference type="Proteomes" id="UP000003240">
    <property type="component" value="Unassembled WGS sequence"/>
</dbReference>
<dbReference type="eggNOG" id="ENOG50339K6">
    <property type="taxonomic scope" value="Bacteria"/>
</dbReference>
<dbReference type="RefSeq" id="WP_004098413.1">
    <property type="nucleotide sequence ID" value="NZ_AFGF01000209.1"/>
</dbReference>
<reference evidence="1 2" key="1">
    <citation type="journal article" date="2011" name="EMBO J.">
        <title>Structural diversity of bacterial flagellar motors.</title>
        <authorList>
            <person name="Chen S."/>
            <person name="Beeby M."/>
            <person name="Murphy G.E."/>
            <person name="Leadbetter J.R."/>
            <person name="Hendrixson D.R."/>
            <person name="Briegel A."/>
            <person name="Li Z."/>
            <person name="Shi J."/>
            <person name="Tocheva E.I."/>
            <person name="Muller A."/>
            <person name="Dobro M.J."/>
            <person name="Jensen G.J."/>
        </authorList>
    </citation>
    <scope>NUCLEOTIDE SEQUENCE [LARGE SCALE GENOMIC DNA]</scope>
    <source>
        <strain evidence="1 2">DSM 6540</strain>
    </source>
</reference>
<feature type="non-terminal residue" evidence="1">
    <location>
        <position position="1"/>
    </location>
</feature>
<dbReference type="CDD" id="cd20734">
    <property type="entry name" value="PoNe_RHS-like"/>
    <property type="match status" value="1"/>
</dbReference>
<organism evidence="1 2">
    <name type="scientific">Acetonema longum DSM 6540</name>
    <dbReference type="NCBI Taxonomy" id="1009370"/>
    <lineage>
        <taxon>Bacteria</taxon>
        <taxon>Bacillati</taxon>
        <taxon>Bacillota</taxon>
        <taxon>Negativicutes</taxon>
        <taxon>Acetonemataceae</taxon>
        <taxon>Acetonema</taxon>
    </lineage>
</organism>
<keyword evidence="2" id="KW-1185">Reference proteome</keyword>
<evidence type="ECO:0000313" key="1">
    <source>
        <dbReference type="EMBL" id="EGO62500.1"/>
    </source>
</evidence>
<proteinExistence type="predicted"/>
<dbReference type="AlphaFoldDB" id="F7NN83"/>
<dbReference type="EMBL" id="AFGF01000209">
    <property type="protein sequence ID" value="EGO62500.1"/>
    <property type="molecule type" value="Genomic_DNA"/>
</dbReference>
<accession>F7NN83</accession>
<gene>
    <name evidence="1" type="ORF">ALO_17840</name>
</gene>
<sequence>PKKDIAEKASQVTTNAEKGALGEAAADLTLSRAGYTKLPSKVGANNGFDGVYIKYGPDGKVQDLIINESKFGTSQLGTTKGGAKQMDPNWIEMNIEKMLNSTDPAVRQTGKILNENIDMVRTKLNRLTPDGVNKWESNPGGWGQ</sequence>
<evidence type="ECO:0000313" key="2">
    <source>
        <dbReference type="Proteomes" id="UP000003240"/>
    </source>
</evidence>
<protein>
    <submittedName>
        <fullName evidence="1">Uncharacterized protein</fullName>
    </submittedName>
</protein>
<comment type="caution">
    <text evidence="1">The sequence shown here is derived from an EMBL/GenBank/DDBJ whole genome shotgun (WGS) entry which is preliminary data.</text>
</comment>
<name>F7NN83_9FIRM</name>